<evidence type="ECO:0000256" key="1">
    <source>
        <dbReference type="SAM" id="Coils"/>
    </source>
</evidence>
<proteinExistence type="predicted"/>
<feature type="region of interest" description="Disordered" evidence="2">
    <location>
        <begin position="2025"/>
        <end position="2044"/>
    </location>
</feature>
<feature type="compositionally biased region" description="Polar residues" evidence="2">
    <location>
        <begin position="753"/>
        <end position="765"/>
    </location>
</feature>
<feature type="region of interest" description="Disordered" evidence="2">
    <location>
        <begin position="2134"/>
        <end position="2176"/>
    </location>
</feature>
<feature type="compositionally biased region" description="Low complexity" evidence="2">
    <location>
        <begin position="407"/>
        <end position="418"/>
    </location>
</feature>
<feature type="region of interest" description="Disordered" evidence="2">
    <location>
        <begin position="1196"/>
        <end position="1225"/>
    </location>
</feature>
<feature type="region of interest" description="Disordered" evidence="2">
    <location>
        <begin position="1717"/>
        <end position="1807"/>
    </location>
</feature>
<feature type="compositionally biased region" description="Low complexity" evidence="2">
    <location>
        <begin position="1717"/>
        <end position="1802"/>
    </location>
</feature>
<feature type="region of interest" description="Disordered" evidence="2">
    <location>
        <begin position="157"/>
        <end position="180"/>
    </location>
</feature>
<reference evidence="4" key="1">
    <citation type="submission" date="2022-01" db="EMBL/GenBank/DDBJ databases">
        <authorList>
            <person name="King R."/>
        </authorList>
    </citation>
    <scope>NUCLEOTIDE SEQUENCE</scope>
</reference>
<feature type="region of interest" description="Disordered" evidence="2">
    <location>
        <begin position="20"/>
        <end position="46"/>
    </location>
</feature>
<feature type="compositionally biased region" description="Low complexity" evidence="2">
    <location>
        <begin position="2140"/>
        <end position="2164"/>
    </location>
</feature>
<feature type="region of interest" description="Disordered" evidence="2">
    <location>
        <begin position="98"/>
        <end position="125"/>
    </location>
</feature>
<keyword evidence="1" id="KW-0175">Coiled coil</keyword>
<feature type="compositionally biased region" description="Basic residues" evidence="2">
    <location>
        <begin position="2031"/>
        <end position="2042"/>
    </location>
</feature>
<feature type="compositionally biased region" description="Low complexity" evidence="2">
    <location>
        <begin position="1428"/>
        <end position="1442"/>
    </location>
</feature>
<feature type="coiled-coil region" evidence="1">
    <location>
        <begin position="1822"/>
        <end position="1856"/>
    </location>
</feature>
<keyword evidence="5" id="KW-1185">Reference proteome</keyword>
<feature type="compositionally biased region" description="Polar residues" evidence="2">
    <location>
        <begin position="108"/>
        <end position="125"/>
    </location>
</feature>
<feature type="compositionally biased region" description="Low complexity" evidence="2">
    <location>
        <begin position="1038"/>
        <end position="1070"/>
    </location>
</feature>
<gene>
    <name evidence="4" type="ORF">PHAECO_LOCUS9792</name>
</gene>
<feature type="compositionally biased region" description="Basic and acidic residues" evidence="2">
    <location>
        <begin position="561"/>
        <end position="575"/>
    </location>
</feature>
<feature type="compositionally biased region" description="Polar residues" evidence="2">
    <location>
        <begin position="1377"/>
        <end position="1387"/>
    </location>
</feature>
<evidence type="ECO:0000313" key="5">
    <source>
        <dbReference type="Proteomes" id="UP001153737"/>
    </source>
</evidence>
<keyword evidence="3" id="KW-0732">Signal</keyword>
<feature type="compositionally biased region" description="Basic and acidic residues" evidence="2">
    <location>
        <begin position="597"/>
        <end position="607"/>
    </location>
</feature>
<protein>
    <submittedName>
        <fullName evidence="4">Uncharacterized protein</fullName>
    </submittedName>
</protein>
<feature type="region of interest" description="Disordered" evidence="2">
    <location>
        <begin position="1089"/>
        <end position="1132"/>
    </location>
</feature>
<evidence type="ECO:0000256" key="2">
    <source>
        <dbReference type="SAM" id="MobiDB-lite"/>
    </source>
</evidence>
<feature type="compositionally biased region" description="Low complexity" evidence="2">
    <location>
        <begin position="232"/>
        <end position="241"/>
    </location>
</feature>
<feature type="compositionally biased region" description="Low complexity" evidence="2">
    <location>
        <begin position="1197"/>
        <end position="1224"/>
    </location>
</feature>
<feature type="compositionally biased region" description="Polar residues" evidence="2">
    <location>
        <begin position="361"/>
        <end position="377"/>
    </location>
</feature>
<feature type="region of interest" description="Disordered" evidence="2">
    <location>
        <begin position="1981"/>
        <end position="2011"/>
    </location>
</feature>
<feature type="compositionally biased region" description="Low complexity" evidence="2">
    <location>
        <begin position="1089"/>
        <end position="1126"/>
    </location>
</feature>
<feature type="region of interest" description="Disordered" evidence="2">
    <location>
        <begin position="215"/>
        <end position="440"/>
    </location>
</feature>
<feature type="signal peptide" evidence="3">
    <location>
        <begin position="1"/>
        <end position="18"/>
    </location>
</feature>
<evidence type="ECO:0000256" key="3">
    <source>
        <dbReference type="SAM" id="SignalP"/>
    </source>
</evidence>
<name>A0A9P0DXD9_PHACE</name>
<accession>A0A9P0DXD9</accession>
<feature type="region of interest" description="Disordered" evidence="2">
    <location>
        <begin position="651"/>
        <end position="771"/>
    </location>
</feature>
<feature type="compositionally biased region" description="Polar residues" evidence="2">
    <location>
        <begin position="216"/>
        <end position="225"/>
    </location>
</feature>
<feature type="region of interest" description="Disordered" evidence="2">
    <location>
        <begin position="561"/>
        <end position="637"/>
    </location>
</feature>
<feature type="region of interest" description="Disordered" evidence="2">
    <location>
        <begin position="1347"/>
        <end position="1456"/>
    </location>
</feature>
<feature type="region of interest" description="Disordered" evidence="2">
    <location>
        <begin position="2067"/>
        <end position="2087"/>
    </location>
</feature>
<feature type="compositionally biased region" description="Polar residues" evidence="2">
    <location>
        <begin position="242"/>
        <end position="252"/>
    </location>
</feature>
<feature type="compositionally biased region" description="Basic residues" evidence="2">
    <location>
        <begin position="1989"/>
        <end position="1999"/>
    </location>
</feature>
<reference evidence="4" key="2">
    <citation type="submission" date="2022-10" db="EMBL/GenBank/DDBJ databases">
        <authorList>
            <consortium name="ENA_rothamsted_submissions"/>
            <consortium name="culmorum"/>
            <person name="King R."/>
        </authorList>
    </citation>
    <scope>NUCLEOTIDE SEQUENCE</scope>
</reference>
<evidence type="ECO:0000313" key="4">
    <source>
        <dbReference type="EMBL" id="CAH1174138.1"/>
    </source>
</evidence>
<feature type="compositionally biased region" description="Polar residues" evidence="2">
    <location>
        <begin position="20"/>
        <end position="33"/>
    </location>
</feature>
<sequence length="2278" mass="246181">MRLLPLFLLIFLSLDVNAQRRTTAKPESTSATPRSVSRGRGRSRFVSTEDYVQLHDSPEPTSRRVASRKRVIENTEQRVPPRVVGTLLKTDNYARVPTVTPKPDISPRATNSAAKPGRTSTRVSNFVHSRGEALEKRPLKHETIDRRSFSAVEIERRTARPVPAESSEHAEVSNPIKNTYEVQEVPEEQLEFEPIRRVKKTRVLTESHFAAKNFPRRNSLQSLPTESPEAFKSTSKTSTSTEASVSYSPEDTNNVEEADDTTLKTLPLEVSSEPPVPKEEPLSELNSQPPDTPKTTEPARSQNLRRNGARRTHSSTDQTTQATRARTRTRVTKVPEALFQPAAPSRSSRRRTGGPSVFTAEVSQSEPRSRTGRTIESTPEKITIDLTSRRSRRNSTPSSAPVKTGQATTTRSTATTARSSRKRQPSTLRSSRSRSRSVEPVIDETKLEVLPLFETEPRIVNSVRGRGKSRAEKRSDELVVPENFLTSATENNDRVTRPKVTFSVNVETRTQATLRGKPNEIRESVVSEVSQVISRRTVARKKDSGLGVKIKVFDPLARGSKKGELKKPEKWKNSSEEIDESDNYPEPFKALIKANKGKKESSVEKITKSGPSITNSVTTTSSTSSPSSARLLSRGPTTTISVTAKEINDIDNELFPKPSSTTTPLPRTSRSRSSRTPTEPPTLPSRRNAPEIGPTPFNPAGRKTHGGVAFKPKEGRASSKRRERGDEQVPTKVPKLAIDAAKQERRKYRSDLASRSTLPRSTTNAPRYIPTIPSMPYVPTIPNITPPRTSVFSEASKKDPDLGLEVISFDDPVPPLPSENLVKENPFSIALPLVSDGTTEKPVSIFERIINSITAISTPSPVSNDFSSITSSTTESESAILKLAPKKTDYDETAQTLITPTFTTDKSTTIIEKILSSINAIQATDNTNSAQVRTDFNTLSFSTTPMSPVRALTNTPTDTTHTLPAQFSTSSIDPLSVLNEITPEQALQKRTIGKLLEILNSMVSTTLQPQKLVVVTPKSLNFASAVNTDGIGQSFGAISSTTFPPSTTTEPSTITTTETPSTTFLSSTETITEDSTTFTDQILSTTTSDSELLGTSSTTTESQSTSTLLYTSTDSTTTTSSTESTSFPSPSEVGLVSSVDPYSFFSLTSTLPPLEKFEVSPGSVSIFSANDLSNSIAPEDNLSTTISILSRSNFDNTATTQSSTTTDGSTTLEPTTTESFTSTTEELRMTTLDSTTTPGSSTTKASVVNVNKDIVTNRLGRLLNILQDPVQNSIDFSTPSTTTSTTPDYFVFAVLNNNTILRKKPPTVPNKNTPYLIVGVYPDNTVVRRYPNGTMVPMEQVIRVRGFDTRENPPPLPEITSNQVTNERGVSEEDSRNFQTAKQNSIPSFEANPLPLNSGSTSSTTSVTNLASTSTPERSPRTNNRIFTTTTSSTTHVSSGTTQRSLGTTETEVPLGSTLTPIGTNTESDFAGTVDTVTVASSTVSGTTSGTTNPTLSTLSELFDGRTLNAFNEIVNRVDTNTDTIATTQQVIKVDATTFQPQSSTTLSTIGTTVSPSTTTETIFTDSPIKVTTENQVTISNEILEDRTTPAMSTTSAPTTTTIRFTTTTRKVPVTTKSVRLTTTPTKVPVTTKSVRLTTTPTKVTSTLSTRLPEAEPTAPFIPTFLTTLFPNLFATEVPATRAPRVLSTKSPGVIRISAAPSVTENLFVAASTTRATTVAPPSTTITTTTTTTPRPTTRSTTTSKPTTRSTTITPRPTTRSTTTPRATTRGTTTTESTTTTRATTRGTTTTESTTNSVSTTTEKNVPVTNISPIEMTTKKKLKVLTEEQKENLKTLVQLEKEQAALLQQLSFLTNLNLGGRSVAPKKTKTQKPTSKNLADRVVALAVERDKTAKTTTQKPPSSIQDQLAAIEATRQPKQLTPSIEEVLKQYNLGDIDIDIATTPQTSYGKSNDAILASILKQQGIAPPTPKSLADQIKQAGLFDDTTTRRPKPKQKPRPRVTTTPPPSRLMQGLNWLLNALAPVPQATPRPTRRPAKPKARKPPVDQLELLANAPTHVTPVITAAPTKQRGGVTHKENTSGGSNSLSQEDIQKLIAQLEGLQKDSSKQALDLSQIKSLQNLINTDEGVVVLANGEHGTTSRRTTAGPPTSSSRTTTARSTSASTTRKRQQRKLTTVPAPVSVSNSVEDYDEEDFEVTTKKHKAPIGFRPVPGVDDDSSESFVRSNLITAAVNVTKAISGFLGTALQGAAQSFKSIWGSGSALGSRVLGAASGSSAGPG</sequence>
<organism evidence="4 5">
    <name type="scientific">Phaedon cochleariae</name>
    <name type="common">Mustard beetle</name>
    <dbReference type="NCBI Taxonomy" id="80249"/>
    <lineage>
        <taxon>Eukaryota</taxon>
        <taxon>Metazoa</taxon>
        <taxon>Ecdysozoa</taxon>
        <taxon>Arthropoda</taxon>
        <taxon>Hexapoda</taxon>
        <taxon>Insecta</taxon>
        <taxon>Pterygota</taxon>
        <taxon>Neoptera</taxon>
        <taxon>Endopterygota</taxon>
        <taxon>Coleoptera</taxon>
        <taxon>Polyphaga</taxon>
        <taxon>Cucujiformia</taxon>
        <taxon>Chrysomeloidea</taxon>
        <taxon>Chrysomelidae</taxon>
        <taxon>Chrysomelinae</taxon>
        <taxon>Chrysomelini</taxon>
        <taxon>Phaedon</taxon>
    </lineage>
</organism>
<feature type="compositionally biased region" description="Polar residues" evidence="2">
    <location>
        <begin position="286"/>
        <end position="305"/>
    </location>
</feature>
<feature type="compositionally biased region" description="Polar residues" evidence="2">
    <location>
        <begin position="1359"/>
        <end position="1368"/>
    </location>
</feature>
<dbReference type="Proteomes" id="UP001153737">
    <property type="component" value="Chromosome 6"/>
</dbReference>
<dbReference type="EMBL" id="OU896712">
    <property type="protein sequence ID" value="CAH1174138.1"/>
    <property type="molecule type" value="Genomic_DNA"/>
</dbReference>
<feature type="compositionally biased region" description="Polar residues" evidence="2">
    <location>
        <begin position="1443"/>
        <end position="1456"/>
    </location>
</feature>
<feature type="compositionally biased region" description="Low complexity" evidence="2">
    <location>
        <begin position="612"/>
        <end position="628"/>
    </location>
</feature>
<feature type="compositionally biased region" description="Low complexity" evidence="2">
    <location>
        <begin position="1398"/>
        <end position="1415"/>
    </location>
</feature>
<feature type="region of interest" description="Disordered" evidence="2">
    <location>
        <begin position="1035"/>
        <end position="1070"/>
    </location>
</feature>
<feature type="compositionally biased region" description="Low complexity" evidence="2">
    <location>
        <begin position="658"/>
        <end position="668"/>
    </location>
</feature>
<feature type="chain" id="PRO_5040217938" evidence="3">
    <location>
        <begin position="19"/>
        <end position="2278"/>
    </location>
</feature>